<dbReference type="AlphaFoldDB" id="A0A1H3H812"/>
<keyword evidence="1" id="KW-0472">Membrane</keyword>
<reference evidence="3" key="1">
    <citation type="submission" date="2016-10" db="EMBL/GenBank/DDBJ databases">
        <authorList>
            <person name="Varghese N."/>
            <person name="Submissions S."/>
        </authorList>
    </citation>
    <scope>NUCLEOTIDE SEQUENCE [LARGE SCALE GENOMIC DNA]</scope>
    <source>
        <strain evidence="3">SP</strain>
    </source>
</reference>
<keyword evidence="1" id="KW-0812">Transmembrane</keyword>
<dbReference type="GO" id="GO:0003677">
    <property type="term" value="F:DNA binding"/>
    <property type="evidence" value="ECO:0007669"/>
    <property type="project" value="UniProtKB-KW"/>
</dbReference>
<dbReference type="Pfam" id="PF06923">
    <property type="entry name" value="GutM"/>
    <property type="match status" value="1"/>
</dbReference>
<dbReference type="PIRSF" id="PIRSF011474">
    <property type="entry name" value="Glucitol_operon_activator"/>
    <property type="match status" value="1"/>
</dbReference>
<feature type="transmembrane region" description="Helical" evidence="1">
    <location>
        <begin position="17"/>
        <end position="38"/>
    </location>
</feature>
<dbReference type="InterPro" id="IPR009693">
    <property type="entry name" value="Glucitol_operon_activator"/>
</dbReference>
<gene>
    <name evidence="2" type="ORF">SAMN05421736_101404</name>
</gene>
<dbReference type="Proteomes" id="UP000198935">
    <property type="component" value="Unassembled WGS sequence"/>
</dbReference>
<sequence>MPNLDVPLTNRKWGEAMFLYAIAAAGCAWLLQSFLGYLQIKNFNKHYYALRRKGRVAIGRRKGLFRAGTVVLIAINRGDRVLEAMKMQGVTVFSRVQPMPGLKGKNIVKLTSNDLQPFDSLTAAAIQDAAANVRIAVKGGEFPQRRSLLEKAVEKFKIKKEVS</sequence>
<proteinExistence type="predicted"/>
<dbReference type="STRING" id="1503961.SAMN05421736_101404"/>
<name>A0A1H3H812_9BACI</name>
<evidence type="ECO:0000313" key="3">
    <source>
        <dbReference type="Proteomes" id="UP000198935"/>
    </source>
</evidence>
<organism evidence="2 3">
    <name type="scientific">Evansella caseinilytica</name>
    <dbReference type="NCBI Taxonomy" id="1503961"/>
    <lineage>
        <taxon>Bacteria</taxon>
        <taxon>Bacillati</taxon>
        <taxon>Bacillota</taxon>
        <taxon>Bacilli</taxon>
        <taxon>Bacillales</taxon>
        <taxon>Bacillaceae</taxon>
        <taxon>Evansella</taxon>
    </lineage>
</organism>
<dbReference type="EMBL" id="FNPI01000001">
    <property type="protein sequence ID" value="SDY11490.1"/>
    <property type="molecule type" value="Genomic_DNA"/>
</dbReference>
<evidence type="ECO:0000313" key="2">
    <source>
        <dbReference type="EMBL" id="SDY11490.1"/>
    </source>
</evidence>
<keyword evidence="2" id="KW-0238">DNA-binding</keyword>
<accession>A0A1H3H812</accession>
<protein>
    <submittedName>
        <fullName evidence="2">DNA-binding transcriptional regulator of glucitol operon</fullName>
    </submittedName>
</protein>
<evidence type="ECO:0000256" key="1">
    <source>
        <dbReference type="SAM" id="Phobius"/>
    </source>
</evidence>
<keyword evidence="1" id="KW-1133">Transmembrane helix</keyword>
<keyword evidence="3" id="KW-1185">Reference proteome</keyword>